<dbReference type="InterPro" id="IPR036390">
    <property type="entry name" value="WH_DNA-bd_sf"/>
</dbReference>
<dbReference type="Pfam" id="PF13545">
    <property type="entry name" value="HTH_Crp_2"/>
    <property type="match status" value="1"/>
</dbReference>
<feature type="domain" description="HTH crp-type" evidence="5">
    <location>
        <begin position="157"/>
        <end position="224"/>
    </location>
</feature>
<dbReference type="PANTHER" id="PTHR24567:SF74">
    <property type="entry name" value="HTH-TYPE TRANSCRIPTIONAL REGULATOR ARCR"/>
    <property type="match status" value="1"/>
</dbReference>
<keyword evidence="7" id="KW-1185">Reference proteome</keyword>
<name>A0ABS1EE91_9BURK</name>
<keyword evidence="3" id="KW-0804">Transcription</keyword>
<keyword evidence="1" id="KW-0805">Transcription regulation</keyword>
<accession>A0ABS1EE91</accession>
<evidence type="ECO:0000256" key="3">
    <source>
        <dbReference type="ARBA" id="ARBA00023163"/>
    </source>
</evidence>
<reference evidence="6 7" key="1">
    <citation type="submission" date="2020-12" db="EMBL/GenBank/DDBJ databases">
        <authorList>
            <person name="Lu T."/>
            <person name="Wang Q."/>
            <person name="Han X."/>
        </authorList>
    </citation>
    <scope>NUCLEOTIDE SEQUENCE [LARGE SCALE GENOMIC DNA]</scope>
    <source>
        <strain evidence="6 7">WQ 585</strain>
    </source>
</reference>
<dbReference type="InterPro" id="IPR012318">
    <property type="entry name" value="HTH_CRP"/>
</dbReference>
<evidence type="ECO:0000313" key="6">
    <source>
        <dbReference type="EMBL" id="MBK1780072.1"/>
    </source>
</evidence>
<keyword evidence="2" id="KW-0238">DNA-binding</keyword>
<proteinExistence type="predicted"/>
<evidence type="ECO:0000259" key="4">
    <source>
        <dbReference type="PROSITE" id="PS50042"/>
    </source>
</evidence>
<dbReference type="Pfam" id="PF00027">
    <property type="entry name" value="cNMP_binding"/>
    <property type="match status" value="1"/>
</dbReference>
<dbReference type="SMART" id="SM00419">
    <property type="entry name" value="HTH_CRP"/>
    <property type="match status" value="1"/>
</dbReference>
<dbReference type="Proteomes" id="UP000635316">
    <property type="component" value="Unassembled WGS sequence"/>
</dbReference>
<dbReference type="InterPro" id="IPR014710">
    <property type="entry name" value="RmlC-like_jellyroll"/>
</dbReference>
<dbReference type="CDD" id="cd00038">
    <property type="entry name" value="CAP_ED"/>
    <property type="match status" value="1"/>
</dbReference>
<dbReference type="EMBL" id="JAENGP010000002">
    <property type="protein sequence ID" value="MBK1780072.1"/>
    <property type="molecule type" value="Genomic_DNA"/>
</dbReference>
<dbReference type="PANTHER" id="PTHR24567">
    <property type="entry name" value="CRP FAMILY TRANSCRIPTIONAL REGULATORY PROTEIN"/>
    <property type="match status" value="1"/>
</dbReference>
<evidence type="ECO:0000259" key="5">
    <source>
        <dbReference type="PROSITE" id="PS51063"/>
    </source>
</evidence>
<dbReference type="InterPro" id="IPR018490">
    <property type="entry name" value="cNMP-bd_dom_sf"/>
</dbReference>
<evidence type="ECO:0000313" key="7">
    <source>
        <dbReference type="Proteomes" id="UP000635316"/>
    </source>
</evidence>
<dbReference type="Gene3D" id="2.60.120.10">
    <property type="entry name" value="Jelly Rolls"/>
    <property type="match status" value="1"/>
</dbReference>
<dbReference type="SUPFAM" id="SSF46785">
    <property type="entry name" value="Winged helix' DNA-binding domain"/>
    <property type="match status" value="1"/>
</dbReference>
<evidence type="ECO:0000256" key="2">
    <source>
        <dbReference type="ARBA" id="ARBA00023125"/>
    </source>
</evidence>
<protein>
    <submittedName>
        <fullName evidence="6">Crp/Fnr family transcriptional regulator</fullName>
    </submittedName>
</protein>
<dbReference type="PROSITE" id="PS51063">
    <property type="entry name" value="HTH_CRP_2"/>
    <property type="match status" value="1"/>
</dbReference>
<gene>
    <name evidence="6" type="ORF">JHL22_02445</name>
</gene>
<feature type="domain" description="Cyclic nucleotide-binding" evidence="4">
    <location>
        <begin position="22"/>
        <end position="124"/>
    </location>
</feature>
<dbReference type="PROSITE" id="PS50042">
    <property type="entry name" value="CNMP_BINDING_3"/>
    <property type="match status" value="1"/>
</dbReference>
<evidence type="ECO:0000256" key="1">
    <source>
        <dbReference type="ARBA" id="ARBA00023015"/>
    </source>
</evidence>
<dbReference type="InterPro" id="IPR000595">
    <property type="entry name" value="cNMP-bd_dom"/>
</dbReference>
<comment type="caution">
    <text evidence="6">The sequence shown here is derived from an EMBL/GenBank/DDBJ whole genome shotgun (WGS) entry which is preliminary data.</text>
</comment>
<dbReference type="Gene3D" id="1.10.10.10">
    <property type="entry name" value="Winged helix-like DNA-binding domain superfamily/Winged helix DNA-binding domain"/>
    <property type="match status" value="1"/>
</dbReference>
<dbReference type="SUPFAM" id="SSF51206">
    <property type="entry name" value="cAMP-binding domain-like"/>
    <property type="match status" value="1"/>
</dbReference>
<dbReference type="InterPro" id="IPR036388">
    <property type="entry name" value="WH-like_DNA-bd_sf"/>
</dbReference>
<sequence>MIKVNLSPKLENAADLLGKHRLFNGLPVCIMETVLENAHLQRYCPEQQLFNEGERAACYFLIESGQVEVFRYSLDGDERVFSIFDASQVFAETAMFMPHGRYPMSARVRTDSVVYHLKRDALHRACHQWPELAMSLLASMSLNVYRQINQVEWITASSAPERLASYLLEQQHKQGNKVELPLNQRQLASHLGIRAETLSRLLNEWQHKGYVTGKRKEWHINNNAFLQMLTNAAKRSF</sequence>
<organism evidence="6 7">
    <name type="scientific">Advenella mandrilli</name>
    <dbReference type="NCBI Taxonomy" id="2800330"/>
    <lineage>
        <taxon>Bacteria</taxon>
        <taxon>Pseudomonadati</taxon>
        <taxon>Pseudomonadota</taxon>
        <taxon>Betaproteobacteria</taxon>
        <taxon>Burkholderiales</taxon>
        <taxon>Alcaligenaceae</taxon>
    </lineage>
</organism>
<dbReference type="SMART" id="SM00100">
    <property type="entry name" value="cNMP"/>
    <property type="match status" value="1"/>
</dbReference>
<dbReference type="InterPro" id="IPR050397">
    <property type="entry name" value="Env_Response_Regulators"/>
</dbReference>